<accession>A0A0B1ZIN9</accession>
<sequence>MDNPDAANRHLPLCRALIRQRQLVTDLVGSMLCANPVWDMLLDLYLADHEGRLPYIWPLSVAGNVPISSAHRKIDAMVQHGLVVRVVDVSDRRRVGIQLTAEFRERLELLFDRLMLAFHDVSCS</sequence>
<keyword evidence="2" id="KW-1185">Reference proteome</keyword>
<dbReference type="OrthoDB" id="7478650at2"/>
<dbReference type="STRING" id="1348853.LK12_22040"/>
<dbReference type="SUPFAM" id="SSF46785">
    <property type="entry name" value="Winged helix' DNA-binding domain"/>
    <property type="match status" value="1"/>
</dbReference>
<proteinExistence type="predicted"/>
<protein>
    <recommendedName>
        <fullName evidence="3">MarR family transcriptional regulator</fullName>
    </recommendedName>
</protein>
<dbReference type="RefSeq" id="WP_039289890.1">
    <property type="nucleotide sequence ID" value="NZ_JTDI01000008.1"/>
</dbReference>
<dbReference type="InterPro" id="IPR036390">
    <property type="entry name" value="WH_DNA-bd_sf"/>
</dbReference>
<organism evidence="1 2">
    <name type="scientific">Novosphingobium malaysiense</name>
    <dbReference type="NCBI Taxonomy" id="1348853"/>
    <lineage>
        <taxon>Bacteria</taxon>
        <taxon>Pseudomonadati</taxon>
        <taxon>Pseudomonadota</taxon>
        <taxon>Alphaproteobacteria</taxon>
        <taxon>Sphingomonadales</taxon>
        <taxon>Sphingomonadaceae</taxon>
        <taxon>Novosphingobium</taxon>
    </lineage>
</organism>
<reference evidence="1 2" key="1">
    <citation type="submission" date="2014-10" db="EMBL/GenBank/DDBJ databases">
        <title>Genome sequence of Novosphingobium malaysiense MUSC 273(T).</title>
        <authorList>
            <person name="Lee L.-H."/>
        </authorList>
    </citation>
    <scope>NUCLEOTIDE SEQUENCE [LARGE SCALE GENOMIC DNA]</scope>
    <source>
        <strain evidence="1 2">MUSC 273</strain>
    </source>
</reference>
<name>A0A0B1ZIN9_9SPHN</name>
<evidence type="ECO:0008006" key="3">
    <source>
        <dbReference type="Google" id="ProtNLM"/>
    </source>
</evidence>
<evidence type="ECO:0000313" key="2">
    <source>
        <dbReference type="Proteomes" id="UP000031057"/>
    </source>
</evidence>
<dbReference type="Gene3D" id="1.10.10.10">
    <property type="entry name" value="Winged helix-like DNA-binding domain superfamily/Winged helix DNA-binding domain"/>
    <property type="match status" value="1"/>
</dbReference>
<gene>
    <name evidence="1" type="ORF">LK12_22040</name>
</gene>
<evidence type="ECO:0000313" key="1">
    <source>
        <dbReference type="EMBL" id="KHK89197.1"/>
    </source>
</evidence>
<dbReference type="Proteomes" id="UP000031057">
    <property type="component" value="Unassembled WGS sequence"/>
</dbReference>
<comment type="caution">
    <text evidence="1">The sequence shown here is derived from an EMBL/GenBank/DDBJ whole genome shotgun (WGS) entry which is preliminary data.</text>
</comment>
<dbReference type="AlphaFoldDB" id="A0A0B1ZIN9"/>
<dbReference type="InterPro" id="IPR036388">
    <property type="entry name" value="WH-like_DNA-bd_sf"/>
</dbReference>
<dbReference type="EMBL" id="JTDI01000008">
    <property type="protein sequence ID" value="KHK89197.1"/>
    <property type="molecule type" value="Genomic_DNA"/>
</dbReference>